<gene>
    <name evidence="1" type="ORF">EDC56_2227</name>
</gene>
<keyword evidence="1" id="KW-0430">Lectin</keyword>
<protein>
    <submittedName>
        <fullName evidence="1">Concanavalin A-like lectin/glucanase superfamily protein</fullName>
    </submittedName>
</protein>
<reference evidence="1 2" key="1">
    <citation type="submission" date="2018-11" db="EMBL/GenBank/DDBJ databases">
        <title>Genomic Encyclopedia of Type Strains, Phase IV (KMG-IV): sequencing the most valuable type-strain genomes for metagenomic binning, comparative biology and taxonomic classification.</title>
        <authorList>
            <person name="Goeker M."/>
        </authorList>
    </citation>
    <scope>NUCLEOTIDE SEQUENCE [LARGE SCALE GENOMIC DNA]</scope>
    <source>
        <strain evidence="1 2">DSM 100316</strain>
    </source>
</reference>
<dbReference type="SUPFAM" id="SSF88874">
    <property type="entry name" value="Receptor-binding domain of short tail fibre protein gp12"/>
    <property type="match status" value="1"/>
</dbReference>
<sequence>MSSVNDVEIYPLNSSDQLTGLSVVADERFKQCAELIGGGSELSLADVTHAASAERSTTMSEQGFTASVWVKRTEVGSAFSFLGEEGFSCDGYGRLSLLWEKQQAMLDVGRWHHILLRKSASSAELYLDGKKVGSLYIPDNWRFNRVYEQGSIVVMYDLINPFYESALWTGMVTIGDDVKPRVFKATRWARGDIPRGEGAKEGELNPWVEIDEPSGSWLKLNEQSNDFTYRVSQGKIRLAQQHMYPCLLNDQQAYQDYYSNLPPVLMTSKDASPLDVNIVTTNKGVVSTLQSKVYNKLYIEADHTQQHGIVFENKNSIDIVFYPFAFDETVEPENLVAGPDNYHLQLRFRYGTFVMSNDIPEIVIDNENMDNWHVSSLEPCPEDGGWAFYFLSKQETVLAASETLSFTLRYESADSALGARSTKMAFFYKGMKFDGGGEIKGDRLKQVDILNLSSNNPYIENINRSVIDANKKVDLIESRLLEDIGKISVADETLKKNYDKLCKQNTRYTIEADPNDSNIGNILAMLFEFTSELDKEVDTRAKVFNAEIDAAEKKQPLGVYYDAPRGLVCSGNSSIVITLLNKTAGDLTFNTDEKYDDKKYNAVVIKIHLPYGHGDKHSLANSSGLPSAKQAKVTNVDNLYYDFEYTGKSELAITFEWKVTKPFTLPKGGSIQLSIDDIPINDQPGHCPLRIEIMNLSGYADSSLTMPVLKTTNDLALLAGNGKVCIGSGAGEKSSDLEVSGDLQVSGALSSSGGILNLTSKLAAEQDVEINGRLSAADGTLNLISNLKTDNNVEINGDLFSSNGQLNIKKSLVVEERIHDEYGQVLGVPIGAVIMWHGYESDIPTGFRFCNGEHGTPDLRGRFIVGAENDYSAADDYSLDSEGGREAIELKTSEMPKHTHGVNDPGHHHLTYKPYEVWNSDTHSCDTGGDGRSDGHNHVNHNVTGISIVEEGGSEAHENRPPFYALYYIKRVS</sequence>
<organism evidence="1 2">
    <name type="scientific">Sinobacterium caligoides</name>
    <dbReference type="NCBI Taxonomy" id="933926"/>
    <lineage>
        <taxon>Bacteria</taxon>
        <taxon>Pseudomonadati</taxon>
        <taxon>Pseudomonadota</taxon>
        <taxon>Gammaproteobacteria</taxon>
        <taxon>Cellvibrionales</taxon>
        <taxon>Spongiibacteraceae</taxon>
        <taxon>Sinobacterium</taxon>
    </lineage>
</organism>
<dbReference type="Proteomes" id="UP000275394">
    <property type="component" value="Unassembled WGS sequence"/>
</dbReference>
<dbReference type="OrthoDB" id="175881at2"/>
<comment type="caution">
    <text evidence="1">The sequence shown here is derived from an EMBL/GenBank/DDBJ whole genome shotgun (WGS) entry which is preliminary data.</text>
</comment>
<dbReference type="EMBL" id="RKHR01000004">
    <property type="protein sequence ID" value="ROS01782.1"/>
    <property type="molecule type" value="Genomic_DNA"/>
</dbReference>
<accession>A0A3N2DQ18</accession>
<name>A0A3N2DQ18_9GAMM</name>
<dbReference type="Pfam" id="PF13385">
    <property type="entry name" value="Laminin_G_3"/>
    <property type="match status" value="1"/>
</dbReference>
<dbReference type="RefSeq" id="WP_123712537.1">
    <property type="nucleotide sequence ID" value="NZ_RKHR01000004.1"/>
</dbReference>
<dbReference type="InterPro" id="IPR013320">
    <property type="entry name" value="ConA-like_dom_sf"/>
</dbReference>
<evidence type="ECO:0000313" key="1">
    <source>
        <dbReference type="EMBL" id="ROS01782.1"/>
    </source>
</evidence>
<dbReference type="GO" id="GO:0030246">
    <property type="term" value="F:carbohydrate binding"/>
    <property type="evidence" value="ECO:0007669"/>
    <property type="project" value="UniProtKB-KW"/>
</dbReference>
<dbReference type="CDD" id="cd22641">
    <property type="entry name" value="C24-like"/>
    <property type="match status" value="1"/>
</dbReference>
<proteinExistence type="predicted"/>
<dbReference type="AlphaFoldDB" id="A0A3N2DQ18"/>
<keyword evidence="2" id="KW-1185">Reference proteome</keyword>
<dbReference type="SUPFAM" id="SSF49899">
    <property type="entry name" value="Concanavalin A-like lectins/glucanases"/>
    <property type="match status" value="1"/>
</dbReference>
<dbReference type="Gene3D" id="2.60.120.200">
    <property type="match status" value="1"/>
</dbReference>
<evidence type="ECO:0000313" key="2">
    <source>
        <dbReference type="Proteomes" id="UP000275394"/>
    </source>
</evidence>